<dbReference type="GeneID" id="68101698"/>
<protein>
    <submittedName>
        <fullName evidence="2">Uncharacterized protein</fullName>
    </submittedName>
</protein>
<keyword evidence="3" id="KW-1185">Reference proteome</keyword>
<gene>
    <name evidence="2" type="ORF">C9374_009244</name>
</gene>
<feature type="compositionally biased region" description="Low complexity" evidence="1">
    <location>
        <begin position="125"/>
        <end position="136"/>
    </location>
</feature>
<comment type="caution">
    <text evidence="2">The sequence shown here is derived from an EMBL/GenBank/DDBJ whole genome shotgun (WGS) entry which is preliminary data.</text>
</comment>
<feature type="region of interest" description="Disordered" evidence="1">
    <location>
        <begin position="96"/>
        <end position="168"/>
    </location>
</feature>
<sequence>MDGDHTPPSLLTNLIPDITDEISDFKERMQKQRYTFKLKSHEGVCLWEGPRNLKTLLHEITVHCSNGVDPSMVALQVPEGVEIRIGVQKSWAMKREFNNNQQTKRKQAPKKSSSEERAVKKTKRQTQSCSSSSSAGTDHDHSSCESFPSTTAEAIASSSQPKTVQGSNLPLNPSPIIYLAYPFIWTSHVMSLPTVLLCNDIPNQFNAQGGNCGSLHQQGTETCLQSPPVDHQQQQMLTAQDEHFFDNALVETPTFTNGGETRSVEIRDERAAMDNNCPPMDEQECNDLLEELEEFSF</sequence>
<accession>A0AA88GJN5</accession>
<evidence type="ECO:0000313" key="2">
    <source>
        <dbReference type="EMBL" id="KAG2377333.1"/>
    </source>
</evidence>
<evidence type="ECO:0000313" key="3">
    <source>
        <dbReference type="Proteomes" id="UP000816034"/>
    </source>
</evidence>
<name>A0AA88GJN5_NAELO</name>
<reference evidence="2 3" key="1">
    <citation type="journal article" date="2018" name="BMC Genomics">
        <title>The genome of Naegleria lovaniensis, the basis for a comparative approach to unravel pathogenicity factors of the human pathogenic amoeba N. fowleri.</title>
        <authorList>
            <person name="Liechti N."/>
            <person name="Schurch N."/>
            <person name="Bruggmann R."/>
            <person name="Wittwer M."/>
        </authorList>
    </citation>
    <scope>NUCLEOTIDE SEQUENCE [LARGE SCALE GENOMIC DNA]</scope>
    <source>
        <strain evidence="2 3">ATCC 30569</strain>
    </source>
</reference>
<organism evidence="2 3">
    <name type="scientific">Naegleria lovaniensis</name>
    <name type="common">Amoeba</name>
    <dbReference type="NCBI Taxonomy" id="51637"/>
    <lineage>
        <taxon>Eukaryota</taxon>
        <taxon>Discoba</taxon>
        <taxon>Heterolobosea</taxon>
        <taxon>Tetramitia</taxon>
        <taxon>Eutetramitia</taxon>
        <taxon>Vahlkampfiidae</taxon>
        <taxon>Naegleria</taxon>
    </lineage>
</organism>
<proteinExistence type="predicted"/>
<dbReference type="EMBL" id="PYSW02000038">
    <property type="protein sequence ID" value="KAG2377333.1"/>
    <property type="molecule type" value="Genomic_DNA"/>
</dbReference>
<dbReference type="AlphaFoldDB" id="A0AA88GJN5"/>
<feature type="compositionally biased region" description="Polar residues" evidence="1">
    <location>
        <begin position="144"/>
        <end position="168"/>
    </location>
</feature>
<dbReference type="Proteomes" id="UP000816034">
    <property type="component" value="Unassembled WGS sequence"/>
</dbReference>
<evidence type="ECO:0000256" key="1">
    <source>
        <dbReference type="SAM" id="MobiDB-lite"/>
    </source>
</evidence>
<dbReference type="RefSeq" id="XP_044544595.1">
    <property type="nucleotide sequence ID" value="XM_044699410.1"/>
</dbReference>